<feature type="compositionally biased region" description="Polar residues" evidence="8">
    <location>
        <begin position="37"/>
        <end position="48"/>
    </location>
</feature>
<gene>
    <name evidence="10" type="ORF">PV04_07134</name>
</gene>
<dbReference type="HOGENOM" id="CLU_006466_2_0_1"/>
<name>A0A0D2F9X7_9EURO</name>
<dbReference type="GO" id="GO:0008270">
    <property type="term" value="F:zinc ion binding"/>
    <property type="evidence" value="ECO:0007669"/>
    <property type="project" value="UniProtKB-KW"/>
</dbReference>
<dbReference type="PANTHER" id="PTHR40626:SF11">
    <property type="entry name" value="ZINC FINGER PROTEIN YPR022C"/>
    <property type="match status" value="1"/>
</dbReference>
<dbReference type="STRING" id="5601.A0A0D2F9X7"/>
<feature type="region of interest" description="Disordered" evidence="8">
    <location>
        <begin position="29"/>
        <end position="76"/>
    </location>
</feature>
<evidence type="ECO:0000313" key="11">
    <source>
        <dbReference type="Proteomes" id="UP000054266"/>
    </source>
</evidence>
<dbReference type="GO" id="GO:0006351">
    <property type="term" value="P:DNA-templated transcription"/>
    <property type="evidence" value="ECO:0007669"/>
    <property type="project" value="InterPro"/>
</dbReference>
<organism evidence="10 11">
    <name type="scientific">Phialophora macrospora</name>
    <dbReference type="NCBI Taxonomy" id="1851006"/>
    <lineage>
        <taxon>Eukaryota</taxon>
        <taxon>Fungi</taxon>
        <taxon>Dikarya</taxon>
        <taxon>Ascomycota</taxon>
        <taxon>Pezizomycotina</taxon>
        <taxon>Eurotiomycetes</taxon>
        <taxon>Chaetothyriomycetidae</taxon>
        <taxon>Chaetothyriales</taxon>
        <taxon>Herpotrichiellaceae</taxon>
        <taxon>Phialophora</taxon>
    </lineage>
</organism>
<evidence type="ECO:0000256" key="5">
    <source>
        <dbReference type="ARBA" id="ARBA00022833"/>
    </source>
</evidence>
<dbReference type="GO" id="GO:0000785">
    <property type="term" value="C:chromatin"/>
    <property type="evidence" value="ECO:0007669"/>
    <property type="project" value="TreeGrafter"/>
</dbReference>
<keyword evidence="11" id="KW-1185">Reference proteome</keyword>
<evidence type="ECO:0000256" key="2">
    <source>
        <dbReference type="ARBA" id="ARBA00022723"/>
    </source>
</evidence>
<evidence type="ECO:0000256" key="1">
    <source>
        <dbReference type="ARBA" id="ARBA00004123"/>
    </source>
</evidence>
<protein>
    <recommendedName>
        <fullName evidence="9">C2H2-type domain-containing protein</fullName>
    </recommendedName>
</protein>
<dbReference type="InterPro" id="IPR007219">
    <property type="entry name" value="XnlR_reg_dom"/>
</dbReference>
<feature type="domain" description="C2H2-type" evidence="9">
    <location>
        <begin position="6"/>
        <end position="33"/>
    </location>
</feature>
<sequence length="682" mass="76306">KPKRLFTCSSCDKTFVRLDLLRRHEIRHEKSSRTRSTRLSAPNASFSERGSAEAPSGVTTVPMSTEQTNRVPQSQPAASVDASTIDELHAANAGTFTLPINPSLELDAEFHGEIPMFFDSSIDTQGLSDELDWLFGTISPDHGNADDLLNSNNDLILPSFSPHSTHSHNSAPDAIVTSDTVWLEVREKTMSALHSLPPACLESSFFEPANLEHFYSIYFANYNSHFPILHQASFSCRDASPLLLLSILTLGATLSDPEHFETSEAIHDKLRWLIFSSPGFQPPAPLWCLQALLIIQAHEKMFSSRKHHEMAHIFHGAIITLMRRGSSYSGEWEESADSSSLERAWHLWIEQESSRRASFFAFVMDAQHVSIFGHSPALSVSDIRLPLPCSETVWNAKSASRWKREKSKYEEPPLFLSALRGLLARRPLPSTYSPFARFILLHGLFSVTKHMQERDLTASDVDGARLSSDGSSQSPPNLSEVDAWRDILDRAIETWSLSLLSQEPSLCLEAARPLHRMAHITIHVNLIDFHTFARAPSLMGNKTSSNEHARARKRIEQWSARSVAKRTLSQCLLLIQETMFTRKQYNASQDNIALRPWCLYHATLIVWAYGILTSGSSQAAFLPAEEYLIHMLNGLLVGDGQVAIANRTSGLIDSVRKSLQHCRWELLQEAHATLGNLIDFGP</sequence>
<dbReference type="Pfam" id="PF04082">
    <property type="entry name" value="Fungal_trans"/>
    <property type="match status" value="1"/>
</dbReference>
<evidence type="ECO:0000256" key="4">
    <source>
        <dbReference type="ARBA" id="ARBA00022771"/>
    </source>
</evidence>
<accession>A0A0D2F9X7</accession>
<dbReference type="CDD" id="cd12148">
    <property type="entry name" value="fungal_TF_MHR"/>
    <property type="match status" value="1"/>
</dbReference>
<keyword evidence="6" id="KW-0539">Nucleus</keyword>
<dbReference type="PANTHER" id="PTHR40626">
    <property type="entry name" value="MIP31509P"/>
    <property type="match status" value="1"/>
</dbReference>
<feature type="compositionally biased region" description="Polar residues" evidence="8">
    <location>
        <begin position="57"/>
        <end position="76"/>
    </location>
</feature>
<evidence type="ECO:0000256" key="8">
    <source>
        <dbReference type="SAM" id="MobiDB-lite"/>
    </source>
</evidence>
<keyword evidence="4 7" id="KW-0863">Zinc-finger</keyword>
<dbReference type="AlphaFoldDB" id="A0A0D2F9X7"/>
<reference evidence="10 11" key="1">
    <citation type="submission" date="2015-01" db="EMBL/GenBank/DDBJ databases">
        <title>The Genome Sequence of Capronia semiimmersa CBS27337.</title>
        <authorList>
            <consortium name="The Broad Institute Genomics Platform"/>
            <person name="Cuomo C."/>
            <person name="de Hoog S."/>
            <person name="Gorbushina A."/>
            <person name="Stielow B."/>
            <person name="Teixiera M."/>
            <person name="Abouelleil A."/>
            <person name="Chapman S.B."/>
            <person name="Priest M."/>
            <person name="Young S.K."/>
            <person name="Wortman J."/>
            <person name="Nusbaum C."/>
            <person name="Birren B."/>
        </authorList>
    </citation>
    <scope>NUCLEOTIDE SEQUENCE [LARGE SCALE GENOMIC DNA]</scope>
    <source>
        <strain evidence="10 11">CBS 27337</strain>
    </source>
</reference>
<dbReference type="PROSITE" id="PS50157">
    <property type="entry name" value="ZINC_FINGER_C2H2_2"/>
    <property type="match status" value="1"/>
</dbReference>
<keyword evidence="3" id="KW-0677">Repeat</keyword>
<dbReference type="GO" id="GO:0000981">
    <property type="term" value="F:DNA-binding transcription factor activity, RNA polymerase II-specific"/>
    <property type="evidence" value="ECO:0007669"/>
    <property type="project" value="InterPro"/>
</dbReference>
<dbReference type="GO" id="GO:0000978">
    <property type="term" value="F:RNA polymerase II cis-regulatory region sequence-specific DNA binding"/>
    <property type="evidence" value="ECO:0007669"/>
    <property type="project" value="InterPro"/>
</dbReference>
<dbReference type="GO" id="GO:0005634">
    <property type="term" value="C:nucleus"/>
    <property type="evidence" value="ECO:0007669"/>
    <property type="project" value="UniProtKB-SubCell"/>
</dbReference>
<evidence type="ECO:0000259" key="9">
    <source>
        <dbReference type="PROSITE" id="PS50157"/>
    </source>
</evidence>
<evidence type="ECO:0000256" key="6">
    <source>
        <dbReference type="ARBA" id="ARBA00023242"/>
    </source>
</evidence>
<evidence type="ECO:0000256" key="7">
    <source>
        <dbReference type="PROSITE-ProRule" id="PRU00042"/>
    </source>
</evidence>
<keyword evidence="5" id="KW-0862">Zinc</keyword>
<evidence type="ECO:0000256" key="3">
    <source>
        <dbReference type="ARBA" id="ARBA00022737"/>
    </source>
</evidence>
<comment type="subcellular location">
    <subcellularLocation>
        <location evidence="1">Nucleus</location>
    </subcellularLocation>
</comment>
<dbReference type="EMBL" id="KN846960">
    <property type="protein sequence ID" value="KIW64828.1"/>
    <property type="molecule type" value="Genomic_DNA"/>
</dbReference>
<dbReference type="PROSITE" id="PS00028">
    <property type="entry name" value="ZINC_FINGER_C2H2_1"/>
    <property type="match status" value="1"/>
</dbReference>
<feature type="non-terminal residue" evidence="10">
    <location>
        <position position="1"/>
    </location>
</feature>
<proteinExistence type="predicted"/>
<dbReference type="InterPro" id="IPR013087">
    <property type="entry name" value="Znf_C2H2_type"/>
</dbReference>
<evidence type="ECO:0000313" key="10">
    <source>
        <dbReference type="EMBL" id="KIW64828.1"/>
    </source>
</evidence>
<dbReference type="Proteomes" id="UP000054266">
    <property type="component" value="Unassembled WGS sequence"/>
</dbReference>
<keyword evidence="2" id="KW-0479">Metal-binding</keyword>
<dbReference type="InterPro" id="IPR051059">
    <property type="entry name" value="VerF-like"/>
</dbReference>